<gene>
    <name evidence="3" type="ORF">MM415A00871_0006</name>
    <name evidence="2" type="ORF">MM415B01048_0028</name>
</gene>
<feature type="transmembrane region" description="Helical" evidence="1">
    <location>
        <begin position="14"/>
        <end position="32"/>
    </location>
</feature>
<dbReference type="EMBL" id="MT142383">
    <property type="protein sequence ID" value="QJA79480.1"/>
    <property type="molecule type" value="Genomic_DNA"/>
</dbReference>
<dbReference type="AlphaFoldDB" id="A0A6M3KC99"/>
<protein>
    <submittedName>
        <fullName evidence="3">Uncharacterized protein</fullName>
    </submittedName>
</protein>
<evidence type="ECO:0000256" key="1">
    <source>
        <dbReference type="SAM" id="Phobius"/>
    </source>
</evidence>
<organism evidence="3">
    <name type="scientific">viral metagenome</name>
    <dbReference type="NCBI Taxonomy" id="1070528"/>
    <lineage>
        <taxon>unclassified sequences</taxon>
        <taxon>metagenomes</taxon>
        <taxon>organismal metagenomes</taxon>
    </lineage>
</organism>
<dbReference type="EMBL" id="MT141421">
    <property type="protein sequence ID" value="QJA60820.1"/>
    <property type="molecule type" value="Genomic_DNA"/>
</dbReference>
<name>A0A6M3KC99_9ZZZZ</name>
<reference evidence="3" key="1">
    <citation type="submission" date="2020-03" db="EMBL/GenBank/DDBJ databases">
        <title>The deep terrestrial virosphere.</title>
        <authorList>
            <person name="Holmfeldt K."/>
            <person name="Nilsson E."/>
            <person name="Simone D."/>
            <person name="Lopez-Fernandez M."/>
            <person name="Wu X."/>
            <person name="de Brujin I."/>
            <person name="Lundin D."/>
            <person name="Andersson A."/>
            <person name="Bertilsson S."/>
            <person name="Dopson M."/>
        </authorList>
    </citation>
    <scope>NUCLEOTIDE SEQUENCE</scope>
    <source>
        <strain evidence="3">MM415A00871</strain>
        <strain evidence="2">MM415B01048</strain>
    </source>
</reference>
<proteinExistence type="predicted"/>
<keyword evidence="1" id="KW-0472">Membrane</keyword>
<evidence type="ECO:0000313" key="2">
    <source>
        <dbReference type="EMBL" id="QJA60820.1"/>
    </source>
</evidence>
<accession>A0A6M3KC99</accession>
<keyword evidence="1" id="KW-1133">Transmembrane helix</keyword>
<sequence length="61" mass="6861">METAVLKNLSGSPAVMYFGSLVILAFVGLQIYKTIQEIEINKQQRLLNDLQIEYYAGAQPQ</sequence>
<keyword evidence="1" id="KW-0812">Transmembrane</keyword>
<evidence type="ECO:0000313" key="3">
    <source>
        <dbReference type="EMBL" id="QJA79480.1"/>
    </source>
</evidence>